<feature type="domain" description="TACO1/YebC-like N-terminal" evidence="3">
    <location>
        <begin position="30"/>
        <end position="100"/>
    </location>
</feature>
<comment type="caution">
    <text evidence="4">The sequence shown here is derived from an EMBL/GenBank/DDBJ whole genome shotgun (WGS) entry which is preliminary data.</text>
</comment>
<evidence type="ECO:0000256" key="2">
    <source>
        <dbReference type="ARBA" id="ARBA00008724"/>
    </source>
</evidence>
<dbReference type="SUPFAM" id="SSF75625">
    <property type="entry name" value="YebC-like"/>
    <property type="match status" value="1"/>
</dbReference>
<evidence type="ECO:0000313" key="4">
    <source>
        <dbReference type="EMBL" id="KRT85369.1"/>
    </source>
</evidence>
<dbReference type="GO" id="GO:0005739">
    <property type="term" value="C:mitochondrion"/>
    <property type="evidence" value="ECO:0007669"/>
    <property type="project" value="UniProtKB-SubCell"/>
</dbReference>
<accession>A0A0T6BDJ8</accession>
<dbReference type="InterPro" id="IPR049083">
    <property type="entry name" value="TACO1_YebC_N"/>
</dbReference>
<keyword evidence="5" id="KW-1185">Reference proteome</keyword>
<dbReference type="EMBL" id="LJIG01001571">
    <property type="protein sequence ID" value="KRT85369.1"/>
    <property type="molecule type" value="Genomic_DNA"/>
</dbReference>
<proteinExistence type="inferred from homology"/>
<protein>
    <recommendedName>
        <fullName evidence="3">TACO1/YebC-like N-terminal domain-containing protein</fullName>
    </recommendedName>
</protein>
<comment type="subcellular location">
    <subcellularLocation>
        <location evidence="1">Mitochondrion</location>
    </subcellularLocation>
</comment>
<dbReference type="PANTHER" id="PTHR12532:SF0">
    <property type="entry name" value="TRANSLATIONAL ACTIVATOR OF CYTOCHROME C OXIDASE 1"/>
    <property type="match status" value="1"/>
</dbReference>
<organism evidence="4 5">
    <name type="scientific">Oryctes borbonicus</name>
    <dbReference type="NCBI Taxonomy" id="1629725"/>
    <lineage>
        <taxon>Eukaryota</taxon>
        <taxon>Metazoa</taxon>
        <taxon>Ecdysozoa</taxon>
        <taxon>Arthropoda</taxon>
        <taxon>Hexapoda</taxon>
        <taxon>Insecta</taxon>
        <taxon>Pterygota</taxon>
        <taxon>Neoptera</taxon>
        <taxon>Endopterygota</taxon>
        <taxon>Coleoptera</taxon>
        <taxon>Polyphaga</taxon>
        <taxon>Scarabaeiformia</taxon>
        <taxon>Scarabaeidae</taxon>
        <taxon>Dynastinae</taxon>
        <taxon>Oryctes</taxon>
    </lineage>
</organism>
<dbReference type="FunFam" id="1.10.10.200:FF:000002">
    <property type="entry name" value="Probable transcriptional regulatory protein CLM62_37755"/>
    <property type="match status" value="1"/>
</dbReference>
<dbReference type="Gene3D" id="1.10.10.200">
    <property type="match status" value="1"/>
</dbReference>
<sequence length="145" mass="16432">MYYHSRTICSKFLNNSLVLNTITKRSAGHSKWQNIRHIKSLKDGQRSLMFTKLGRQMRVAIQLGGSIDPKVNLKLEQVIEQAKRMNMPSATIESIIKSTQTDKKQCRSHLIEIKGPGSCIILCEVFTDNLHGLRQLLASILKKNA</sequence>
<dbReference type="PANTHER" id="PTHR12532">
    <property type="entry name" value="TRANSLATIONAL ACTIVATOR OF CYTOCHROME C OXIDASE 1"/>
    <property type="match status" value="1"/>
</dbReference>
<comment type="similarity">
    <text evidence="2">Belongs to the TACO1 family.</text>
</comment>
<dbReference type="Pfam" id="PF20772">
    <property type="entry name" value="TACO1_YebC_N"/>
    <property type="match status" value="1"/>
</dbReference>
<dbReference type="OrthoDB" id="2017544at2759"/>
<evidence type="ECO:0000256" key="1">
    <source>
        <dbReference type="ARBA" id="ARBA00004173"/>
    </source>
</evidence>
<evidence type="ECO:0000259" key="3">
    <source>
        <dbReference type="Pfam" id="PF20772"/>
    </source>
</evidence>
<dbReference type="AlphaFoldDB" id="A0A0T6BDJ8"/>
<dbReference type="InterPro" id="IPR002876">
    <property type="entry name" value="Transcrip_reg_TACO1-like"/>
</dbReference>
<dbReference type="Proteomes" id="UP000051574">
    <property type="component" value="Unassembled WGS sequence"/>
</dbReference>
<gene>
    <name evidence="4" type="ORF">AMK59_989</name>
</gene>
<reference evidence="4 5" key="1">
    <citation type="submission" date="2015-09" db="EMBL/GenBank/DDBJ databases">
        <title>Draft genome of the scarab beetle Oryctes borbonicus.</title>
        <authorList>
            <person name="Meyer J.M."/>
            <person name="Markov G.V."/>
            <person name="Baskaran P."/>
            <person name="Herrmann M."/>
            <person name="Sommer R.J."/>
            <person name="Roedelsperger C."/>
        </authorList>
    </citation>
    <scope>NUCLEOTIDE SEQUENCE [LARGE SCALE GENOMIC DNA]</scope>
    <source>
        <strain evidence="4">OB123</strain>
        <tissue evidence="4">Whole animal</tissue>
    </source>
</reference>
<name>A0A0T6BDJ8_9SCAR</name>
<dbReference type="InterPro" id="IPR017856">
    <property type="entry name" value="Integrase-like_N"/>
</dbReference>
<evidence type="ECO:0000313" key="5">
    <source>
        <dbReference type="Proteomes" id="UP000051574"/>
    </source>
</evidence>
<dbReference type="InterPro" id="IPR029072">
    <property type="entry name" value="YebC-like"/>
</dbReference>